<comment type="caution">
    <text evidence="2">The sequence shown here is derived from an EMBL/GenBank/DDBJ whole genome shotgun (WGS) entry which is preliminary data.</text>
</comment>
<name>A0A2V2UKM3_TRYCR</name>
<dbReference type="VEuPathDB" id="TriTrypDB:Tc_MARK_1588"/>
<dbReference type="VEuPathDB" id="TriTrypDB:TCSYLVIO_002876"/>
<dbReference type="VEuPathDB" id="TriTrypDB:TcG_08745"/>
<organism evidence="2 3">
    <name type="scientific">Trypanosoma cruzi</name>
    <dbReference type="NCBI Taxonomy" id="5693"/>
    <lineage>
        <taxon>Eukaryota</taxon>
        <taxon>Discoba</taxon>
        <taxon>Euglenozoa</taxon>
        <taxon>Kinetoplastea</taxon>
        <taxon>Metakinetoplastina</taxon>
        <taxon>Trypanosomatida</taxon>
        <taxon>Trypanosomatidae</taxon>
        <taxon>Trypanosoma</taxon>
        <taxon>Schizotrypanum</taxon>
    </lineage>
</organism>
<evidence type="ECO:0000313" key="3">
    <source>
        <dbReference type="Proteomes" id="UP000246121"/>
    </source>
</evidence>
<accession>A0A2V2UKM3</accession>
<dbReference type="VEuPathDB" id="TriTrypDB:BCY84_12274"/>
<feature type="region of interest" description="Disordered" evidence="1">
    <location>
        <begin position="189"/>
        <end position="211"/>
    </location>
</feature>
<evidence type="ECO:0000313" key="2">
    <source>
        <dbReference type="EMBL" id="PWU84659.1"/>
    </source>
</evidence>
<dbReference type="VEuPathDB" id="TriTrypDB:C3747_252g25"/>
<dbReference type="VEuPathDB" id="TriTrypDB:TCDM_10533"/>
<reference evidence="2 3" key="1">
    <citation type="journal article" date="2018" name="Microb. Genom.">
        <title>Expanding an expanded genome: long-read sequencing of Trypanosoma cruzi.</title>
        <authorList>
            <person name="Berna L."/>
            <person name="Rodriguez M."/>
            <person name="Chiribao M.L."/>
            <person name="Parodi-Talice A."/>
            <person name="Pita S."/>
            <person name="Rijo G."/>
            <person name="Alvarez-Valin F."/>
            <person name="Robello C."/>
        </authorList>
    </citation>
    <scope>NUCLEOTIDE SEQUENCE [LARGE SCALE GENOMIC DNA]</scope>
    <source>
        <strain evidence="2 3">Dm28c</strain>
    </source>
</reference>
<dbReference type="VEuPathDB" id="TriTrypDB:TcYC6_0105300"/>
<feature type="region of interest" description="Disordered" evidence="1">
    <location>
        <begin position="139"/>
        <end position="164"/>
    </location>
</feature>
<dbReference type="AlphaFoldDB" id="A0A2V2UKM3"/>
<proteinExistence type="predicted"/>
<dbReference type="VEuPathDB" id="TriTrypDB:TcCL_Unassigned00795"/>
<dbReference type="VEuPathDB" id="TriTrypDB:C4B63_210g29"/>
<sequence>MSQGTHLHISTHPLFKGLGDRQTSLLPGQVRTPNLPAYSPITDWAATSTVWDEEEETGTRVKVAVSREDSQCPPSITTPLQMYQKGEVWSSEGGLNRGASCSFVDVPQQLSNTAAKAGNASNSTFLLPAATTKKGAGVRLTPANTTSENKTSAVSGAPLMTSGGTLNRQEKVEEGERMVVKEGAVVEGAAPASSLNPSPPPAESTQMASCTKYRPTPSRLVSSLEDVAASVIAAAGLPMSIVSLVDYIMKGQLQLPQPFEGGNEGGMNHSCTQIHLPPHGCSWERPSQFNGGVSFVANGQRRLPPSMIPPRAVQQSALFAPIAPSVQAVPNVVPAKRKSQSESLSDLLYFHANFFPPPPPPRVPKQTRRSRAELWYHFASKWDITHRLPPPPRTPLPEMELEQRENLLRLSRTPYHGDTWLKVCERWFEVTKQQFDYPPANTAVPIPRIFVLSQVVAS</sequence>
<dbReference type="Proteomes" id="UP000246121">
    <property type="component" value="Unassembled WGS sequence"/>
</dbReference>
<dbReference type="EMBL" id="PRFA01000210">
    <property type="protein sequence ID" value="PWU84659.1"/>
    <property type="molecule type" value="Genomic_DNA"/>
</dbReference>
<gene>
    <name evidence="2" type="ORF">C4B63_210g29</name>
</gene>
<dbReference type="VEuPathDB" id="TriTrypDB:TcBrA4_0041780"/>
<dbReference type="VEuPathDB" id="TriTrypDB:TcCLB.511439.70"/>
<feature type="compositionally biased region" description="Polar residues" evidence="1">
    <location>
        <begin position="142"/>
        <end position="154"/>
    </location>
</feature>
<dbReference type="VEuPathDB" id="TriTrypDB:ECC02_010723"/>
<evidence type="ECO:0000256" key="1">
    <source>
        <dbReference type="SAM" id="MobiDB-lite"/>
    </source>
</evidence>
<protein>
    <submittedName>
        <fullName evidence="2">Uncharacterized protein</fullName>
    </submittedName>
</protein>